<dbReference type="InterPro" id="IPR018588">
    <property type="entry name" value="Dihaem_cytochrome-c"/>
</dbReference>
<feature type="signal peptide" evidence="1">
    <location>
        <begin position="1"/>
        <end position="32"/>
    </location>
</feature>
<organism evidence="2 3">
    <name type="scientific">Roseateles subflavus</name>
    <dbReference type="NCBI Taxonomy" id="3053353"/>
    <lineage>
        <taxon>Bacteria</taxon>
        <taxon>Pseudomonadati</taxon>
        <taxon>Pseudomonadota</taxon>
        <taxon>Betaproteobacteria</taxon>
        <taxon>Burkholderiales</taxon>
        <taxon>Sphaerotilaceae</taxon>
        <taxon>Roseateles</taxon>
    </lineage>
</organism>
<dbReference type="Pfam" id="PF09626">
    <property type="entry name" value="DHC"/>
    <property type="match status" value="1"/>
</dbReference>
<protein>
    <submittedName>
        <fullName evidence="2">Diheme cytochrome c</fullName>
    </submittedName>
</protein>
<evidence type="ECO:0000256" key="1">
    <source>
        <dbReference type="SAM" id="SignalP"/>
    </source>
</evidence>
<feature type="chain" id="PRO_5046823352" evidence="1">
    <location>
        <begin position="33"/>
        <end position="176"/>
    </location>
</feature>
<comment type="caution">
    <text evidence="2">The sequence shown here is derived from an EMBL/GenBank/DDBJ whole genome shotgun (WGS) entry which is preliminary data.</text>
</comment>
<dbReference type="Proteomes" id="UP001238603">
    <property type="component" value="Unassembled WGS sequence"/>
</dbReference>
<evidence type="ECO:0000313" key="3">
    <source>
        <dbReference type="Proteomes" id="UP001238603"/>
    </source>
</evidence>
<sequence length="176" mass="19538">MPPSIMPFPIRLRRLVCALLASVASVAGPARADEQGPRQRLPLPAVYVRECAACHLAYPPGLLPAASWQRLMGGLDRHFGTDATLDAQDLTLISRWLQDHADTRRGALPPEDRITRSPWFERKHRHIEAATWRLPSVRTAANCAACHAGAAQGRYDEHDLRMPAGLSPRQRAAWDD</sequence>
<reference evidence="2 3" key="1">
    <citation type="submission" date="2023-06" db="EMBL/GenBank/DDBJ databases">
        <title>Pelomonas sp. APW6 16S ribosomal RNA gene genome sequencing and assembly.</title>
        <authorList>
            <person name="Woo H."/>
        </authorList>
    </citation>
    <scope>NUCLEOTIDE SEQUENCE [LARGE SCALE GENOMIC DNA]</scope>
    <source>
        <strain evidence="2 3">APW6</strain>
    </source>
</reference>
<name>A0ABT7LRC0_9BURK</name>
<accession>A0ABT7LRC0</accession>
<proteinExistence type="predicted"/>
<dbReference type="EMBL" id="JASVDS010000011">
    <property type="protein sequence ID" value="MDL5034690.1"/>
    <property type="molecule type" value="Genomic_DNA"/>
</dbReference>
<gene>
    <name evidence="2" type="ORF">QRD43_22495</name>
</gene>
<keyword evidence="1" id="KW-0732">Signal</keyword>
<evidence type="ECO:0000313" key="2">
    <source>
        <dbReference type="EMBL" id="MDL5034690.1"/>
    </source>
</evidence>
<keyword evidence="3" id="KW-1185">Reference proteome</keyword>
<dbReference type="RefSeq" id="WP_285984765.1">
    <property type="nucleotide sequence ID" value="NZ_JASVDS010000011.1"/>
</dbReference>